<dbReference type="NCBIfam" id="NF003417">
    <property type="entry name" value="PRK04813.1"/>
    <property type="match status" value="3"/>
</dbReference>
<keyword evidence="7" id="KW-1185">Reference proteome</keyword>
<dbReference type="InterPro" id="IPR042099">
    <property type="entry name" value="ANL_N_sf"/>
</dbReference>
<keyword evidence="2" id="KW-0596">Phosphopantetheine</keyword>
<dbReference type="PROSITE" id="PS00012">
    <property type="entry name" value="PHOSPHOPANTETHEINE"/>
    <property type="match status" value="3"/>
</dbReference>
<protein>
    <submittedName>
        <fullName evidence="6">Amino acid adenylation domain-containing protein</fullName>
    </submittedName>
</protein>
<feature type="domain" description="Carrier" evidence="5">
    <location>
        <begin position="3035"/>
        <end position="3110"/>
    </location>
</feature>
<evidence type="ECO:0000313" key="7">
    <source>
        <dbReference type="Proteomes" id="UP000479526"/>
    </source>
</evidence>
<dbReference type="PANTHER" id="PTHR45527:SF1">
    <property type="entry name" value="FATTY ACID SYNTHASE"/>
    <property type="match status" value="1"/>
</dbReference>
<name>A0A7C9JCC0_9ACTN</name>
<dbReference type="PROSITE" id="PS00455">
    <property type="entry name" value="AMP_BINDING"/>
    <property type="match status" value="3"/>
</dbReference>
<proteinExistence type="predicted"/>
<comment type="cofactor">
    <cofactor evidence="1">
        <name>pantetheine 4'-phosphate</name>
        <dbReference type="ChEBI" id="CHEBI:47942"/>
    </cofactor>
</comment>
<feature type="region of interest" description="Disordered" evidence="4">
    <location>
        <begin position="1962"/>
        <end position="1981"/>
    </location>
</feature>
<dbReference type="InterPro" id="IPR010071">
    <property type="entry name" value="AA_adenyl_dom"/>
</dbReference>
<accession>A0A7C9JCC0</accession>
<dbReference type="InterPro" id="IPR009081">
    <property type="entry name" value="PP-bd_ACP"/>
</dbReference>
<evidence type="ECO:0000259" key="5">
    <source>
        <dbReference type="PROSITE" id="PS50075"/>
    </source>
</evidence>
<organism evidence="6 7">
    <name type="scientific">Herbidospora solisilvae</name>
    <dbReference type="NCBI Taxonomy" id="2696284"/>
    <lineage>
        <taxon>Bacteria</taxon>
        <taxon>Bacillati</taxon>
        <taxon>Actinomycetota</taxon>
        <taxon>Actinomycetes</taxon>
        <taxon>Streptosporangiales</taxon>
        <taxon>Streptosporangiaceae</taxon>
        <taxon>Herbidospora</taxon>
    </lineage>
</organism>
<dbReference type="InterPro" id="IPR023213">
    <property type="entry name" value="CAT-like_dom_sf"/>
</dbReference>
<dbReference type="Gene3D" id="3.30.300.30">
    <property type="match status" value="3"/>
</dbReference>
<dbReference type="CDD" id="cd19540">
    <property type="entry name" value="LCL_NRPS-like"/>
    <property type="match status" value="1"/>
</dbReference>
<dbReference type="InterPro" id="IPR025110">
    <property type="entry name" value="AMP-bd_C"/>
</dbReference>
<dbReference type="CDD" id="cd19544">
    <property type="entry name" value="E-C_NRPS"/>
    <property type="match status" value="1"/>
</dbReference>
<dbReference type="InterPro" id="IPR000873">
    <property type="entry name" value="AMP-dep_synth/lig_dom"/>
</dbReference>
<dbReference type="SUPFAM" id="SSF52777">
    <property type="entry name" value="CoA-dependent acyltransferases"/>
    <property type="match status" value="6"/>
</dbReference>
<dbReference type="PANTHER" id="PTHR45527">
    <property type="entry name" value="NONRIBOSOMAL PEPTIDE SYNTHETASE"/>
    <property type="match status" value="1"/>
</dbReference>
<feature type="region of interest" description="Disordered" evidence="4">
    <location>
        <begin position="205"/>
        <end position="229"/>
    </location>
</feature>
<feature type="domain" description="Carrier" evidence="5">
    <location>
        <begin position="1980"/>
        <end position="2054"/>
    </location>
</feature>
<dbReference type="FunFam" id="3.40.50.12780:FF:000012">
    <property type="entry name" value="Non-ribosomal peptide synthetase"/>
    <property type="match status" value="1"/>
</dbReference>
<dbReference type="SUPFAM" id="SSF56801">
    <property type="entry name" value="Acetyl-CoA synthetase-like"/>
    <property type="match status" value="3"/>
</dbReference>
<dbReference type="InterPro" id="IPR001242">
    <property type="entry name" value="Condensation_dom"/>
</dbReference>
<gene>
    <name evidence="6" type="ORF">GT755_35125</name>
</gene>
<dbReference type="InterPro" id="IPR045851">
    <property type="entry name" value="AMP-bd_C_sf"/>
</dbReference>
<dbReference type="GO" id="GO:0031177">
    <property type="term" value="F:phosphopantetheine binding"/>
    <property type="evidence" value="ECO:0007669"/>
    <property type="project" value="InterPro"/>
</dbReference>
<feature type="compositionally biased region" description="Basic and acidic residues" evidence="4">
    <location>
        <begin position="205"/>
        <end position="225"/>
    </location>
</feature>
<sequence length="3126" mass="330156">MTAEPQELTSAQLGLWYAQEVAGDSGLYNVGEYLEFAGLDAGLLVAALRHVLARTDAYRLRFDVADGIPRQRVDPAAGLPVHVADLSGEPDPFAAATAWMRADFERPVDLANGPLYGCAVFDLGDGRVIWHHRPHHLILDGHGVATVAGRVAETYTALLAGAEPPGFPTLPVAALAAADRAYRDSPDQALDRRFWLDVLAGAEERPADDEPHPGIRLRATTDLDPGRTGPLKDAARRLRTSLAGLVVAAAALHHHRATGARDVVLGLPVLGRAGREERLVPGVTTNVMPLRLTLAPGMTVAELVQRTGEAIKAGVRHQRYRHEDLARDLGHAALFDLNVNMLGYDYPAFGPSVPRVRNHTIGPVRNQQINVYDRGPGVGLEISADLNGRRFGPGAPDRVLDRFVRVLTWLAAAAPEERIGRVRLNGGAVALEEARPVPGATAPELFHAQVDRAPDAPAVVSDAGTLSYADLDARANRLANHLSASGVRRESVVAVVMNRGADLVASLLAVVKAGAAYLPIDPRQPLERTARMLADSGAVALLTESAVLDDLPVRGVLPIALDDPATAAAVAARPADRPDVTAELTGLAYVIFTSGSTGRPKGVALSHTGVAGLVATQAARLGAGPGARVLQFASIGFDAATWEMLMALCTGAALVVAPADELLPGRGLEEVLDRHAVTHATLPPAVLAALDPADLPGVRTLVSAGEALTPDLLSRWAPGRELVNAYGPTETTVCATMSAPLVAGGVPRIGTPVAGSRLRVLDDFLEPVAAGVTGELYVAGTSLARGYLAAPGPTAERFVAAPGGERMYRTGDLVRWTPETGLVFAGRADDQLKIRGLRIEPGEIEAALTAHPGVDQAAVVAREAESGDRQLVAYVTGDDPGDPRAFVAERLPAHMVPAVVVVLPEFPLTRSGKVDRAALPAPVRGAGPGRAATLEEELLCGVFAEVLGVESVGPDDGFFELGGHSLLATRVISRVRAAFGVHLEIRDLFAAPTPAGLAARLGASAAPARPPLAARERPERLPLSFSQRRLWFLERLEGRGATYNAPIVLRLTGELDRDALRLAFRDVVDRHESLRTVFPVEDGHPWQRVLDVDDARWEPVFERVAPDGVAEAVARAASYAFDLSAEPAMRTWLFGVGSREHVLVVLVHHITGDGWSMGPLARDLSEAYAARALGRAPRWRPLKVQYADYTLWQHDLLSERLLSEQVAHWRDALAGAPEELPLPVDRPRGEVAGHRGHDVPLDVPAEVHARIARLARAEGVTTFMVLHAALAVALSRSGAGEDVPIGSAVAGRADDALDDLVGCFVNTLVIRTDLSGDPAFTEVLARVREVTLGAFAHQDVPFERLVEELAPVRSAARNPLFQVVLTMQDAGDVRLDLPGIAVETVPGARPGVKFDLDVMVAETFDERSRPAGLTGAVTASADLFDPATARSLTERFLRVLDTVTATPGVRLSEVDPLDAAERERTLVTWNDTPFPANPASVPERFWDRAARTPEAVAVVSGDERLSYAALAARAEGMARRLTEWGIGAESVVALGLPPGPGMIAAILGVWRAGAAYLPLDVRQPVDRVAFQLRDSRAVLLVAPREDISDLPAGRTRIVAAEDLLVPEPDTAPFAGVEPRGLAYVIYTSGSTGRPKGVAVTHGALAAYFATVPDRLGWSVPGDRYALLQPQVTDLGNTTLFGALVTGGEVHVLDPDSVLDPAEVRRYLADHRIDHLKAVPSHLAALSAMPARTLVLGGEAAPPGWVAGLLAQAGDREVHNHYGPTETTIGVTTTRLTAGDVAAGRVPMGSPIGGARVYVLDDRLRPVPVGVTGELYVAGEGLARGYVNRPGLTAERFVACPYGPAGRMYRTGDRARWGADGRLAFAGRADDQVKIRGHRVEPAEVQAALATHPELGQAAVVARHDAPGETRLVAYVAPGERGEPDGLAGRVVDHLSARLPAHMVPSAVVVLDELPLTGNGKLDRAALPAPGHATGPGEGRGPATVQEEILCAAFARVLRLDAVGPDDDFFTLGGNSLTAVTLVEDLRARGVSVSVRALFLTPTPAELAAVAGPEPVEVPPNRIPDGAREITPGMLTLVDLDPEEIARVVATVDGGAANVKDVYPLVPLQEGMLFHHLTDDADVYLRSVVLEFDTRDRLDAFFGALQRVVDRHDVYRTAVVSEGLREPVQVVWRRAVIPIEDVTGELGGAERLPLDRAPLMGVQVKAGGEGPVRALLRIHHMVGDHTTVGLLLDEVRAFLAGRGDALPEPLPFRNLVAQARLGTPAAEHERHFAALLGDVTETTAPYGLVDVRGDGGGLSRAGGPVDGALADRVRAAARRLGTSPATVFHLAWARVLATLSGRDDVVFGTVLTGRLNGGAGADRVPGLFLNTLPLRVRAGDRTVAEALAEVRSGLADLLDHEHAPLALAQKAAGIASGGPLFTSILNYQHEQHLKESVPVLDGVTVRATTERTNYPVTLIVRDTGADFVVTVDARTPADPARVHALLRTCLQNLTGALAADPARPFLSVDVLDPEERRRVVGDWNRTAAAGPVPTVPEAFAAQAARAPGAVAVVCGPDQVRYGDLDERANRLARHLRSLGVGPESVVGLCLPRGLDMVAAMLAVWKAGGAYVPLDPAHPVSRTAAVLADSRAGVLVGSADVLDEMPVTRRVRLVAIDDPAVAAQPATPLGLVPDPGWPAYVIYTSGSTGRPKGVAVTHGNLANYAAHVPPRLGLGEEGARYALLQPLVTDLGNTLVLAALTTGGVLHVLDPDTVTDPVAVAGYLARHRIDHVKMVPSHLAALGSAGDLTWLLPQGSLVLGGEAAEPGWARRLVEAAGDLPVHNHYGPTETTIGVVTGRLAADGAVPIGTPVPNTAAYVLDDALRPVPAGVEGELYVAGAQLARGYAGRPGLTAERFVASPFGSGTRVYRTGDRARWTTGGVLEHRGRADDQVKIRGHRVEPGEVRAVLAAHPAVAQAAVVARPDPAGDLSLVAYVVPTGADPGLVRGLRDFTAENLPRHMVPSAVVLVDHLPLTGNGKLDRAALPEPERVTADTGPRPSSAREEALCAAFAEILGLPSVGVDDDFFALGGHSLLATRLVSRVRVTLGEEIPIQELFDRPTPAALAAWLATGDRADERPRLRPMRQPAR</sequence>
<dbReference type="InterPro" id="IPR020806">
    <property type="entry name" value="PKS_PP-bd"/>
</dbReference>
<evidence type="ECO:0000256" key="4">
    <source>
        <dbReference type="SAM" id="MobiDB-lite"/>
    </source>
</evidence>
<dbReference type="Gene3D" id="3.40.50.1820">
    <property type="entry name" value="alpha/beta hydrolase"/>
    <property type="match status" value="1"/>
</dbReference>
<dbReference type="SMART" id="SM00823">
    <property type="entry name" value="PKS_PP"/>
    <property type="match status" value="3"/>
</dbReference>
<dbReference type="Gene3D" id="3.30.559.10">
    <property type="entry name" value="Chloramphenicol acetyltransferase-like domain"/>
    <property type="match status" value="3"/>
</dbReference>
<dbReference type="GO" id="GO:0003824">
    <property type="term" value="F:catalytic activity"/>
    <property type="evidence" value="ECO:0007669"/>
    <property type="project" value="InterPro"/>
</dbReference>
<keyword evidence="3" id="KW-0597">Phosphoprotein</keyword>
<dbReference type="Pfam" id="PF00668">
    <property type="entry name" value="Condensation"/>
    <property type="match status" value="3"/>
</dbReference>
<dbReference type="GO" id="GO:0005737">
    <property type="term" value="C:cytoplasm"/>
    <property type="evidence" value="ECO:0007669"/>
    <property type="project" value="TreeGrafter"/>
</dbReference>
<dbReference type="Gene3D" id="3.30.559.30">
    <property type="entry name" value="Nonribosomal peptide synthetase, condensation domain"/>
    <property type="match status" value="3"/>
</dbReference>
<evidence type="ECO:0000256" key="2">
    <source>
        <dbReference type="ARBA" id="ARBA00022450"/>
    </source>
</evidence>
<dbReference type="InterPro" id="IPR036736">
    <property type="entry name" value="ACP-like_sf"/>
</dbReference>
<dbReference type="InterPro" id="IPR029058">
    <property type="entry name" value="AB_hydrolase_fold"/>
</dbReference>
<dbReference type="GO" id="GO:0044550">
    <property type="term" value="P:secondary metabolite biosynthetic process"/>
    <property type="evidence" value="ECO:0007669"/>
    <property type="project" value="UniProtKB-ARBA"/>
</dbReference>
<dbReference type="Pfam" id="PF00550">
    <property type="entry name" value="PP-binding"/>
    <property type="match status" value="3"/>
</dbReference>
<dbReference type="Gene3D" id="3.40.50.980">
    <property type="match status" value="4"/>
</dbReference>
<dbReference type="InterPro" id="IPR006162">
    <property type="entry name" value="Ppantetheine_attach_site"/>
</dbReference>
<dbReference type="GO" id="GO:0008610">
    <property type="term" value="P:lipid biosynthetic process"/>
    <property type="evidence" value="ECO:0007669"/>
    <property type="project" value="UniProtKB-ARBA"/>
</dbReference>
<dbReference type="CDD" id="cd05930">
    <property type="entry name" value="A_NRPS"/>
    <property type="match status" value="2"/>
</dbReference>
<dbReference type="GO" id="GO:0072330">
    <property type="term" value="P:monocarboxylic acid biosynthetic process"/>
    <property type="evidence" value="ECO:0007669"/>
    <property type="project" value="UniProtKB-ARBA"/>
</dbReference>
<dbReference type="RefSeq" id="WP_161483860.1">
    <property type="nucleotide sequence ID" value="NZ_WXEW01000012.1"/>
</dbReference>
<dbReference type="Pfam" id="PF13193">
    <property type="entry name" value="AMP-binding_C"/>
    <property type="match status" value="3"/>
</dbReference>
<comment type="caution">
    <text evidence="6">The sequence shown here is derived from an EMBL/GenBank/DDBJ whole genome shotgun (WGS) entry which is preliminary data.</text>
</comment>
<dbReference type="Pfam" id="PF00501">
    <property type="entry name" value="AMP-binding"/>
    <property type="match status" value="3"/>
</dbReference>
<dbReference type="Proteomes" id="UP000479526">
    <property type="component" value="Unassembled WGS sequence"/>
</dbReference>
<evidence type="ECO:0000313" key="6">
    <source>
        <dbReference type="EMBL" id="NAS26888.1"/>
    </source>
</evidence>
<dbReference type="FunFam" id="2.30.38.10:FF:000001">
    <property type="entry name" value="Non-ribosomal peptide synthetase PvdI"/>
    <property type="match status" value="2"/>
</dbReference>
<dbReference type="EMBL" id="WXEW01000012">
    <property type="protein sequence ID" value="NAS26888.1"/>
    <property type="molecule type" value="Genomic_DNA"/>
</dbReference>
<dbReference type="InterPro" id="IPR020845">
    <property type="entry name" value="AMP-binding_CS"/>
</dbReference>
<dbReference type="FunFam" id="1.10.1200.10:FF:000016">
    <property type="entry name" value="Non-ribosomal peptide synthase"/>
    <property type="match status" value="2"/>
</dbReference>
<feature type="domain" description="Carrier" evidence="5">
    <location>
        <begin position="930"/>
        <end position="1005"/>
    </location>
</feature>
<dbReference type="PROSITE" id="PS50075">
    <property type="entry name" value="CARRIER"/>
    <property type="match status" value="3"/>
</dbReference>
<evidence type="ECO:0000256" key="3">
    <source>
        <dbReference type="ARBA" id="ARBA00022553"/>
    </source>
</evidence>
<evidence type="ECO:0000256" key="1">
    <source>
        <dbReference type="ARBA" id="ARBA00001957"/>
    </source>
</evidence>
<dbReference type="Gene3D" id="2.30.38.10">
    <property type="entry name" value="Luciferase, Domain 3"/>
    <property type="match status" value="2"/>
</dbReference>
<reference evidence="6 7" key="1">
    <citation type="submission" date="2020-01" db="EMBL/GenBank/DDBJ databases">
        <title>Herbidospora sp. NEAU-GS84 nov., a novel actinomycete isolated from soil.</title>
        <authorList>
            <person name="Han L."/>
        </authorList>
    </citation>
    <scope>NUCLEOTIDE SEQUENCE [LARGE SCALE GENOMIC DNA]</scope>
    <source>
        <strain evidence="6 7">NEAU-GS84</strain>
    </source>
</reference>
<dbReference type="GO" id="GO:0043041">
    <property type="term" value="P:amino acid activation for nonribosomal peptide biosynthetic process"/>
    <property type="evidence" value="ECO:0007669"/>
    <property type="project" value="TreeGrafter"/>
</dbReference>
<dbReference type="FunFam" id="3.40.50.980:FF:000001">
    <property type="entry name" value="Non-ribosomal peptide synthetase"/>
    <property type="match status" value="2"/>
</dbReference>
<dbReference type="NCBIfam" id="TIGR01733">
    <property type="entry name" value="AA-adenyl-dom"/>
    <property type="match status" value="3"/>
</dbReference>
<dbReference type="Gene3D" id="3.40.50.12780">
    <property type="entry name" value="N-terminal domain of ligase-like"/>
    <property type="match status" value="1"/>
</dbReference>
<dbReference type="SUPFAM" id="SSF47336">
    <property type="entry name" value="ACP-like"/>
    <property type="match status" value="3"/>
</dbReference>
<dbReference type="FunFam" id="3.30.300.30:FF:000010">
    <property type="entry name" value="Enterobactin synthetase component F"/>
    <property type="match status" value="2"/>
</dbReference>
<dbReference type="Gene3D" id="1.10.1200.10">
    <property type="entry name" value="ACP-like"/>
    <property type="match status" value="2"/>
</dbReference>